<proteinExistence type="predicted"/>
<dbReference type="RefSeq" id="WP_046994434.1">
    <property type="nucleotide sequence ID" value="NZ_JAIT01000015.1"/>
</dbReference>
<dbReference type="Proteomes" id="UP000035462">
    <property type="component" value="Unassembled WGS sequence"/>
</dbReference>
<evidence type="ECO:0000313" key="1">
    <source>
        <dbReference type="EMBL" id="KLE06318.1"/>
    </source>
</evidence>
<dbReference type="EMBL" id="JAIT01000015">
    <property type="protein sequence ID" value="KLE06318.1"/>
    <property type="molecule type" value="Genomic_DNA"/>
</dbReference>
<dbReference type="AlphaFoldDB" id="A0A837JD94"/>
<evidence type="ECO:0000313" key="2">
    <source>
        <dbReference type="Proteomes" id="UP000035462"/>
    </source>
</evidence>
<name>A0A837JD94_9BACT</name>
<protein>
    <recommendedName>
        <fullName evidence="3">Nucleoid-associated protein NdpA</fullName>
    </recommendedName>
</protein>
<organism evidence="1 2">
    <name type="scientific">Aliarcobacter butzleri L352</name>
    <dbReference type="NCBI Taxonomy" id="1447260"/>
    <lineage>
        <taxon>Bacteria</taxon>
        <taxon>Pseudomonadati</taxon>
        <taxon>Campylobacterota</taxon>
        <taxon>Epsilonproteobacteria</taxon>
        <taxon>Campylobacterales</taxon>
        <taxon>Arcobacteraceae</taxon>
        <taxon>Aliarcobacter</taxon>
    </lineage>
</organism>
<accession>A0A837JD94</accession>
<reference evidence="1 2" key="1">
    <citation type="submission" date="2014-01" db="EMBL/GenBank/DDBJ databases">
        <title>Development of a Comparative Genomic Fingerprinting Assay for High Resolution Genotyping of Arcobacter butzleri.</title>
        <authorList>
            <person name="Webb A.L."/>
            <person name="Inglis G.D."/>
            <person name="Kruczkiewicz P."/>
            <person name="Selinger L.B."/>
            <person name="Taboada E.N."/>
        </authorList>
    </citation>
    <scope>NUCLEOTIDE SEQUENCE [LARGE SCALE GENOMIC DNA]</scope>
    <source>
        <strain evidence="1 2">L352</strain>
    </source>
</reference>
<gene>
    <name evidence="1" type="ORF">AF77_02300</name>
</gene>
<comment type="caution">
    <text evidence="1">The sequence shown here is derived from an EMBL/GenBank/DDBJ whole genome shotgun (WGS) entry which is preliminary data.</text>
</comment>
<evidence type="ECO:0008006" key="3">
    <source>
        <dbReference type="Google" id="ProtNLM"/>
    </source>
</evidence>
<sequence length="356" mass="40762">MALPEFINLNISKIVTHEIFKRDDERQVVPPRLNNELTTLNDEGLSILSERIIEAIGKDSKSVEMQIENIGTDSTFSYVLNIFENNTNENFIEKSKSITRKLVYAQTSRSYPGGVIIIINGTSGYEVSDLVLIIKAELQSGFKKSNNNSIEYVNDLLLTPHQKMYKIGAFLRKNDETKAFVYDHNISKAEEQGLAQYFYGSFLGLEMLHTNKYFTSKFYHGTRNFINAIENISDEDRYDLNTHLYSYMKADTNATISLADFSDSYISDEAIKDSYVSYMRNEVFKDELFDRSITKDISDIRSKLRIRKMVFTSGIKISGMSDNFEEKVQIIEQTQNNNGEVIDTTLKIIGMVKGIE</sequence>